<accession>A0A2U1TKD9</accession>
<protein>
    <submittedName>
        <fullName evidence="2">Uncharacterized protein</fullName>
    </submittedName>
</protein>
<dbReference type="Proteomes" id="UP000245138">
    <property type="component" value="Unassembled WGS sequence"/>
</dbReference>
<evidence type="ECO:0000256" key="1">
    <source>
        <dbReference type="SAM" id="SignalP"/>
    </source>
</evidence>
<evidence type="ECO:0000313" key="2">
    <source>
        <dbReference type="EMBL" id="PWC09888.1"/>
    </source>
</evidence>
<reference evidence="2 3" key="1">
    <citation type="submission" date="2018-04" db="EMBL/GenBank/DDBJ databases">
        <title>Brenneria corticis sp.nov.</title>
        <authorList>
            <person name="Li Y."/>
        </authorList>
    </citation>
    <scope>NUCLEOTIDE SEQUENCE [LARGE SCALE GENOMIC DNA]</scope>
    <source>
        <strain evidence="2 3">LMG 27715</strain>
    </source>
</reference>
<proteinExistence type="predicted"/>
<keyword evidence="3" id="KW-1185">Reference proteome</keyword>
<dbReference type="AlphaFoldDB" id="A0A2U1TKD9"/>
<sequence length="133" mass="14313">MKKNLVLIISLAILSPASVLAGPGPGHGMGPGPHGAPWHDRPGPGIVVDRLPYGVETVLIAGLTYYVLNGIFYQRQNNSYVVVETPPATAHAVTQGEMTVLDINGERFYVKNGSYYKRNINGEYLEVPKPAGL</sequence>
<keyword evidence="1" id="KW-0732">Signal</keyword>
<dbReference type="Pfam" id="PF20125">
    <property type="entry name" value="DUF6515"/>
    <property type="match status" value="1"/>
</dbReference>
<dbReference type="RefSeq" id="WP_109055846.1">
    <property type="nucleotide sequence ID" value="NZ_QDKJ01000017.1"/>
</dbReference>
<feature type="chain" id="PRO_5015620551" evidence="1">
    <location>
        <begin position="22"/>
        <end position="133"/>
    </location>
</feature>
<evidence type="ECO:0000313" key="3">
    <source>
        <dbReference type="Proteomes" id="UP000245138"/>
    </source>
</evidence>
<dbReference type="OrthoDB" id="7068235at2"/>
<gene>
    <name evidence="2" type="ORF">B4923_18575</name>
</gene>
<dbReference type="InterPro" id="IPR045398">
    <property type="entry name" value="DUF6515"/>
</dbReference>
<dbReference type="EMBL" id="QDKJ01000017">
    <property type="protein sequence ID" value="PWC09888.1"/>
    <property type="molecule type" value="Genomic_DNA"/>
</dbReference>
<name>A0A2U1TKD9_9GAMM</name>
<feature type="signal peptide" evidence="1">
    <location>
        <begin position="1"/>
        <end position="21"/>
    </location>
</feature>
<organism evidence="2 3">
    <name type="scientific">Brenneria roseae subsp. americana</name>
    <dbReference type="NCBI Taxonomy" id="1508507"/>
    <lineage>
        <taxon>Bacteria</taxon>
        <taxon>Pseudomonadati</taxon>
        <taxon>Pseudomonadota</taxon>
        <taxon>Gammaproteobacteria</taxon>
        <taxon>Enterobacterales</taxon>
        <taxon>Pectobacteriaceae</taxon>
        <taxon>Brenneria</taxon>
    </lineage>
</organism>
<comment type="caution">
    <text evidence="2">The sequence shown here is derived from an EMBL/GenBank/DDBJ whole genome shotgun (WGS) entry which is preliminary data.</text>
</comment>